<comment type="caution">
    <text evidence="8">The sequence shown here is derived from an EMBL/GenBank/DDBJ whole genome shotgun (WGS) entry which is preliminary data.</text>
</comment>
<evidence type="ECO:0000256" key="2">
    <source>
        <dbReference type="ARBA" id="ARBA00023015"/>
    </source>
</evidence>
<evidence type="ECO:0000256" key="6">
    <source>
        <dbReference type="SAM" id="MobiDB-lite"/>
    </source>
</evidence>
<gene>
    <name evidence="8" type="primary">LEU3_0</name>
    <name evidence="8" type="ORF">LSUE1_G000936</name>
</gene>
<feature type="compositionally biased region" description="Polar residues" evidence="6">
    <location>
        <begin position="17"/>
        <end position="34"/>
    </location>
</feature>
<accession>A0A8T9CHM0</accession>
<dbReference type="GO" id="GO:0000976">
    <property type="term" value="F:transcription cis-regulatory region binding"/>
    <property type="evidence" value="ECO:0007669"/>
    <property type="project" value="TreeGrafter"/>
</dbReference>
<evidence type="ECO:0000256" key="4">
    <source>
        <dbReference type="ARBA" id="ARBA00023163"/>
    </source>
</evidence>
<dbReference type="GO" id="GO:0000981">
    <property type="term" value="F:DNA-binding transcription factor activity, RNA polymerase II-specific"/>
    <property type="evidence" value="ECO:0007669"/>
    <property type="project" value="TreeGrafter"/>
</dbReference>
<keyword evidence="2" id="KW-0805">Transcription regulation</keyword>
<evidence type="ECO:0000256" key="3">
    <source>
        <dbReference type="ARBA" id="ARBA00023125"/>
    </source>
</evidence>
<sequence length="588" mass="65653">MDLGGLIRDTDRRLHDTGNSASPSDGLTSHSPLSPLSRHDQDHGEQQGELPLQVAPLLAPMPLGPTLSDTLPRTLGGVNLEPKEIDEIFTLYFLYYAKHLPFLDPKTTPNSYYNQSPLLFWAIISAGTRRYLGNPTLLGSIAEPVLKLGWSSMHIGGAVIPNIQGLLILSTWPFPTNSTSKDNTFTLSGMSVNLALQIGLHVPLQGQDYSRTRVDLSNENIARRVQLWSYCVVVHQKAACALGYPITLPLDLFQRKLELSGIMRLAPKTLSLEVKLASIIGRMNSVLFELNFEDLQNKPQAAPSMMLDVFEAQLNDLDIESAELSDLEALSLQIARLQLRIYYLRCPEDELYALNLTKIYTTAIQVIEMTAKLDSEINLASFCPHHIYRMSALAASVLLRILKTRVSTYIRDHQAGRASYFQEISLLRKMSVHNNDMPGRMAGIFAQLWTSEKAFKPKDDGVAIPAVRIQSRLSMSLLHDTMWWWREEFGDQPYTRSLKNKDQQSDQPESTAPSSSLPVESYQANPNTNGAAESVNGSNQQLPDQSLSGQAATSNEFFAMDDTMPFLWDPIDPGFESMIELFPDSWPL</sequence>
<comment type="subcellular location">
    <subcellularLocation>
        <location evidence="1">Nucleus</location>
    </subcellularLocation>
</comment>
<proteinExistence type="predicted"/>
<evidence type="ECO:0000259" key="7">
    <source>
        <dbReference type="Pfam" id="PF04082"/>
    </source>
</evidence>
<reference evidence="8 9" key="1">
    <citation type="submission" date="2018-05" db="EMBL/GenBank/DDBJ databases">
        <title>Genome sequencing and assembly of the regulated plant pathogen Lachnellula willkommii and related sister species for the development of diagnostic species identification markers.</title>
        <authorList>
            <person name="Giroux E."/>
            <person name="Bilodeau G."/>
        </authorList>
    </citation>
    <scope>NUCLEOTIDE SEQUENCE [LARGE SCALE GENOMIC DNA]</scope>
    <source>
        <strain evidence="8 9">CBS 268.59</strain>
    </source>
</reference>
<feature type="compositionally biased region" description="Polar residues" evidence="6">
    <location>
        <begin position="505"/>
        <end position="549"/>
    </location>
</feature>
<dbReference type="Pfam" id="PF04082">
    <property type="entry name" value="Fungal_trans"/>
    <property type="match status" value="1"/>
</dbReference>
<evidence type="ECO:0000313" key="9">
    <source>
        <dbReference type="Proteomes" id="UP000469558"/>
    </source>
</evidence>
<feature type="region of interest" description="Disordered" evidence="6">
    <location>
        <begin position="496"/>
        <end position="549"/>
    </location>
</feature>
<feature type="region of interest" description="Disordered" evidence="6">
    <location>
        <begin position="1"/>
        <end position="48"/>
    </location>
</feature>
<dbReference type="GO" id="GO:0008270">
    <property type="term" value="F:zinc ion binding"/>
    <property type="evidence" value="ECO:0007669"/>
    <property type="project" value="InterPro"/>
</dbReference>
<keyword evidence="5" id="KW-0539">Nucleus</keyword>
<feature type="domain" description="Xylanolytic transcriptional activator regulatory" evidence="7">
    <location>
        <begin position="91"/>
        <end position="253"/>
    </location>
</feature>
<keyword evidence="3" id="KW-0238">DNA-binding</keyword>
<dbReference type="CDD" id="cd12148">
    <property type="entry name" value="fungal_TF_MHR"/>
    <property type="match status" value="1"/>
</dbReference>
<dbReference type="InterPro" id="IPR007219">
    <property type="entry name" value="XnlR_reg_dom"/>
</dbReference>
<keyword evidence="4" id="KW-0804">Transcription</keyword>
<keyword evidence="9" id="KW-1185">Reference proteome</keyword>
<evidence type="ECO:0000256" key="1">
    <source>
        <dbReference type="ARBA" id="ARBA00004123"/>
    </source>
</evidence>
<evidence type="ECO:0000313" key="8">
    <source>
        <dbReference type="EMBL" id="TVY84666.1"/>
    </source>
</evidence>
<dbReference type="EMBL" id="QGMK01000064">
    <property type="protein sequence ID" value="TVY84666.1"/>
    <property type="molecule type" value="Genomic_DNA"/>
</dbReference>
<dbReference type="AlphaFoldDB" id="A0A8T9CHM0"/>
<organism evidence="8 9">
    <name type="scientific">Lachnellula suecica</name>
    <dbReference type="NCBI Taxonomy" id="602035"/>
    <lineage>
        <taxon>Eukaryota</taxon>
        <taxon>Fungi</taxon>
        <taxon>Dikarya</taxon>
        <taxon>Ascomycota</taxon>
        <taxon>Pezizomycotina</taxon>
        <taxon>Leotiomycetes</taxon>
        <taxon>Helotiales</taxon>
        <taxon>Lachnaceae</taxon>
        <taxon>Lachnellula</taxon>
    </lineage>
</organism>
<dbReference type="OrthoDB" id="3163292at2759"/>
<dbReference type="Proteomes" id="UP000469558">
    <property type="component" value="Unassembled WGS sequence"/>
</dbReference>
<dbReference type="InterPro" id="IPR051089">
    <property type="entry name" value="prtT"/>
</dbReference>
<dbReference type="PANTHER" id="PTHR31845">
    <property type="entry name" value="FINGER DOMAIN PROTEIN, PUTATIVE-RELATED"/>
    <property type="match status" value="1"/>
</dbReference>
<protein>
    <submittedName>
        <fullName evidence="8">Regulatory protein LEU3</fullName>
    </submittedName>
</protein>
<name>A0A8T9CHM0_9HELO</name>
<dbReference type="GO" id="GO:0005634">
    <property type="term" value="C:nucleus"/>
    <property type="evidence" value="ECO:0007669"/>
    <property type="project" value="UniProtKB-SubCell"/>
</dbReference>
<dbReference type="GO" id="GO:0006351">
    <property type="term" value="P:DNA-templated transcription"/>
    <property type="evidence" value="ECO:0007669"/>
    <property type="project" value="InterPro"/>
</dbReference>
<dbReference type="PANTHER" id="PTHR31845:SF21">
    <property type="entry name" value="REGULATORY PROTEIN LEU3"/>
    <property type="match status" value="1"/>
</dbReference>
<evidence type="ECO:0000256" key="5">
    <source>
        <dbReference type="ARBA" id="ARBA00023242"/>
    </source>
</evidence>
<feature type="compositionally biased region" description="Basic and acidic residues" evidence="6">
    <location>
        <begin position="37"/>
        <end position="46"/>
    </location>
</feature>